<sequence>MIAMNAEQLWSIVLSNIKESGRLAVPSYETWIQKTSVQMENETLIVFAQSEFQRDWLEVRYAELIRDEVLQVANQEITDIVYRSLNLPADKNEDPRIEVKISSHHETEDNDRKKERKLASYHQGIREQKDSWDKEKEGLVNLVVSRFQRKYGAMPDEVIDRIMKINIRTFFIYVSEMIQDLSDSREEALDYIEQYFKIVE</sequence>
<accession>A0A419SNQ5</accession>
<proteinExistence type="predicted"/>
<keyword evidence="4" id="KW-1185">Reference proteome</keyword>
<evidence type="ECO:0000313" key="4">
    <source>
        <dbReference type="Proteomes" id="UP000284219"/>
    </source>
</evidence>
<dbReference type="Gene3D" id="3.30.300.180">
    <property type="match status" value="1"/>
</dbReference>
<dbReference type="Pfam" id="PF11638">
    <property type="entry name" value="DnaA_N"/>
    <property type="match status" value="1"/>
</dbReference>
<name>A0A419SNQ5_9BACL</name>
<dbReference type="RefSeq" id="WP_170145251.1">
    <property type="nucleotide sequence ID" value="NZ_MCHY01000006.1"/>
</dbReference>
<protein>
    <recommendedName>
        <fullName evidence="2">DnaA N-terminal domain-containing protein</fullName>
    </recommendedName>
</protein>
<dbReference type="AlphaFoldDB" id="A0A419SNQ5"/>
<dbReference type="EMBL" id="MCHY01000006">
    <property type="protein sequence ID" value="RKD25872.1"/>
    <property type="molecule type" value="Genomic_DNA"/>
</dbReference>
<dbReference type="InterPro" id="IPR024633">
    <property type="entry name" value="DnaA_N_dom"/>
</dbReference>
<evidence type="ECO:0000259" key="2">
    <source>
        <dbReference type="Pfam" id="PF11638"/>
    </source>
</evidence>
<feature type="domain" description="DnaA N-terminal" evidence="2">
    <location>
        <begin position="8"/>
        <end position="67"/>
    </location>
</feature>
<feature type="compositionally biased region" description="Basic and acidic residues" evidence="1">
    <location>
        <begin position="100"/>
        <end position="113"/>
    </location>
</feature>
<organism evidence="3 4">
    <name type="scientific">Ammoniphilus oxalaticus</name>
    <dbReference type="NCBI Taxonomy" id="66863"/>
    <lineage>
        <taxon>Bacteria</taxon>
        <taxon>Bacillati</taxon>
        <taxon>Bacillota</taxon>
        <taxon>Bacilli</taxon>
        <taxon>Bacillales</taxon>
        <taxon>Paenibacillaceae</taxon>
        <taxon>Aneurinibacillus group</taxon>
        <taxon>Ammoniphilus</taxon>
    </lineage>
</organism>
<dbReference type="InterPro" id="IPR038454">
    <property type="entry name" value="DnaA_N_sf"/>
</dbReference>
<comment type="caution">
    <text evidence="3">The sequence shown here is derived from an EMBL/GenBank/DDBJ whole genome shotgun (WGS) entry which is preliminary data.</text>
</comment>
<dbReference type="Proteomes" id="UP000284219">
    <property type="component" value="Unassembled WGS sequence"/>
</dbReference>
<evidence type="ECO:0000313" key="3">
    <source>
        <dbReference type="EMBL" id="RKD25872.1"/>
    </source>
</evidence>
<reference evidence="3 4" key="1">
    <citation type="submission" date="2016-08" db="EMBL/GenBank/DDBJ databases">
        <title>Novel Firmicute Genomes.</title>
        <authorList>
            <person name="Poppleton D.I."/>
            <person name="Gribaldo S."/>
        </authorList>
    </citation>
    <scope>NUCLEOTIDE SEQUENCE [LARGE SCALE GENOMIC DNA]</scope>
    <source>
        <strain evidence="3 4">RAOx-1</strain>
    </source>
</reference>
<gene>
    <name evidence="3" type="ORF">BEP19_02770</name>
</gene>
<evidence type="ECO:0000256" key="1">
    <source>
        <dbReference type="SAM" id="MobiDB-lite"/>
    </source>
</evidence>
<feature type="region of interest" description="Disordered" evidence="1">
    <location>
        <begin position="100"/>
        <end position="120"/>
    </location>
</feature>